<organism evidence="1">
    <name type="scientific">uncultured haloarchaeon</name>
    <dbReference type="NCBI Taxonomy" id="160804"/>
    <lineage>
        <taxon>Archaea</taxon>
        <taxon>Methanobacteriati</taxon>
        <taxon>Methanobacteriota</taxon>
        <taxon>Stenosarchaea group</taxon>
        <taxon>Halobacteria</taxon>
        <taxon>Halobacteriales</taxon>
        <taxon>Halobacteriaceae</taxon>
        <taxon>environmental samples</taxon>
    </lineage>
</organism>
<reference evidence="1" key="1">
    <citation type="journal article" date="2015" name="BMC Genomics">
        <title>Diversity of the cell-wall associated genomic island of the archaeon Haloquadratum walsbyi.</title>
        <authorList>
            <person name="Martin-Cuadrado A.B."/>
            <person name="Pasic L."/>
            <person name="Rodriguez-Valera F."/>
        </authorList>
    </citation>
    <scope>NUCLEOTIDE SEQUENCE</scope>
</reference>
<dbReference type="AlphaFoldDB" id="A0A0K1YB21"/>
<sequence>MSIKTTDAEDSVSSQHRQLRLLTEESCHPTAHPVNIEWSLTGVLQVPVLIKGRGKGGN</sequence>
<name>A0A0K1YB21_9EURY</name>
<dbReference type="EMBL" id="KT322177">
    <property type="protein sequence ID" value="AKY04306.1"/>
    <property type="molecule type" value="Genomic_DNA"/>
</dbReference>
<protein>
    <submittedName>
        <fullName evidence="1">Uncharacterized protein</fullName>
    </submittedName>
</protein>
<proteinExistence type="predicted"/>
<evidence type="ECO:0000313" key="1">
    <source>
        <dbReference type="EMBL" id="AKY04306.1"/>
    </source>
</evidence>
<accession>A0A0K1YB21</accession>